<reference evidence="5" key="2">
    <citation type="submission" date="2022-06" db="UniProtKB">
        <authorList>
            <consortium name="EnsemblMetazoa"/>
        </authorList>
    </citation>
    <scope>IDENTIFICATION</scope>
    <source>
        <strain evidence="5">PS312</strain>
    </source>
</reference>
<evidence type="ECO:0000256" key="4">
    <source>
        <dbReference type="RuleBase" id="RU000461"/>
    </source>
</evidence>
<dbReference type="Gene3D" id="1.10.630.10">
    <property type="entry name" value="Cytochrome P450"/>
    <property type="match status" value="1"/>
</dbReference>
<keyword evidence="2 4" id="KW-0503">Monooxygenase</keyword>
<comment type="cofactor">
    <cofactor evidence="3">
        <name>heme</name>
        <dbReference type="ChEBI" id="CHEBI:30413"/>
    </cofactor>
</comment>
<dbReference type="PANTHER" id="PTHR24284">
    <property type="entry name" value="CYTOCHROME P450 FAMILY"/>
    <property type="match status" value="1"/>
</dbReference>
<dbReference type="GO" id="GO:0020037">
    <property type="term" value="F:heme binding"/>
    <property type="evidence" value="ECO:0007669"/>
    <property type="project" value="InterPro"/>
</dbReference>
<organism evidence="5 6">
    <name type="scientific">Pristionchus pacificus</name>
    <name type="common">Parasitic nematode worm</name>
    <dbReference type="NCBI Taxonomy" id="54126"/>
    <lineage>
        <taxon>Eukaryota</taxon>
        <taxon>Metazoa</taxon>
        <taxon>Ecdysozoa</taxon>
        <taxon>Nematoda</taxon>
        <taxon>Chromadorea</taxon>
        <taxon>Rhabditida</taxon>
        <taxon>Rhabditina</taxon>
        <taxon>Diplogasteromorpha</taxon>
        <taxon>Diplogasteroidea</taxon>
        <taxon>Neodiplogasteridae</taxon>
        <taxon>Pristionchus</taxon>
    </lineage>
</organism>
<evidence type="ECO:0000256" key="3">
    <source>
        <dbReference type="PIRSR" id="PIRSR602401-1"/>
    </source>
</evidence>
<dbReference type="GO" id="GO:0005506">
    <property type="term" value="F:iron ion binding"/>
    <property type="evidence" value="ECO:0007669"/>
    <property type="project" value="InterPro"/>
</dbReference>
<dbReference type="AlphaFoldDB" id="A0A2A6D221"/>
<gene>
    <name evidence="5" type="primary">WBGene00110447</name>
</gene>
<dbReference type="InterPro" id="IPR036396">
    <property type="entry name" value="Cyt_P450_sf"/>
</dbReference>
<proteinExistence type="inferred from homology"/>
<dbReference type="PROSITE" id="PS00086">
    <property type="entry name" value="CYTOCHROME_P450"/>
    <property type="match status" value="1"/>
</dbReference>
<dbReference type="SUPFAM" id="SSF48264">
    <property type="entry name" value="Cytochrome P450"/>
    <property type="match status" value="1"/>
</dbReference>
<dbReference type="Pfam" id="PF00067">
    <property type="entry name" value="p450"/>
    <property type="match status" value="2"/>
</dbReference>
<dbReference type="OrthoDB" id="1055148at2759"/>
<accession>A0A2A6D221</accession>
<dbReference type="PANTHER" id="PTHR24284:SF1">
    <property type="entry name" value="CYTOCHROME P450 FAMILY"/>
    <property type="match status" value="1"/>
</dbReference>
<evidence type="ECO:0000313" key="6">
    <source>
        <dbReference type="Proteomes" id="UP000005239"/>
    </source>
</evidence>
<name>A0A2A6D221_PRIPA</name>
<keyword evidence="4" id="KW-0560">Oxidoreductase</keyword>
<comment type="similarity">
    <text evidence="1 4">Belongs to the cytochrome P450 family.</text>
</comment>
<sequence length="469" mass="53070">MLGTLFLGGFGVLVYFIFRYYRYVSLYPAGPVPLPFIGNLHKIDVKAFHSSLQKYGEEFKGVYTVFMPIPYVQINDYNTLKEAFIENGDDFIDRPVNKSMQETLTFAPYKGVTFSNGDNWIVQRRTALSILRDFGMGKNVMEEKVMVGNIINEVLFGFRYKDAECAPLMEYVSRSNELLDSFADSPLLMLGMGFPILTELPIIGWYTLGRYKAVAAKAILQISAFVVANVDKTLENYHSDDEPTCFVQAYKQRMESNEFLDLMNLYGCCADFFNAGQETTTITLLWAVLLFAKHADIQEKLRSEVFSVVGKDRLPVMADQSQMIFARACVLELQRVANIISMNGPKVTSRDVVIRGKKIPAGTWVNGDIHYLLCKDPVFENPEEFQPERYIAADGKSLRKELVERTVPFSIGKRACAGEALARVELFLGLTSTFQHFRISARPGQIIDFHPIPGGVIRPKHQTLRVEKV</sequence>
<keyword evidence="6" id="KW-1185">Reference proteome</keyword>
<dbReference type="PRINTS" id="PR00463">
    <property type="entry name" value="EP450I"/>
</dbReference>
<dbReference type="EnsemblMetazoa" id="PPA20893.1">
    <property type="protein sequence ID" value="PPA20893.1"/>
    <property type="gene ID" value="WBGene00110447"/>
</dbReference>
<dbReference type="InterPro" id="IPR017972">
    <property type="entry name" value="Cyt_P450_CS"/>
</dbReference>
<dbReference type="InterPro" id="IPR001128">
    <property type="entry name" value="Cyt_P450"/>
</dbReference>
<dbReference type="PRINTS" id="PR00385">
    <property type="entry name" value="P450"/>
</dbReference>
<evidence type="ECO:0000256" key="2">
    <source>
        <dbReference type="ARBA" id="ARBA00023033"/>
    </source>
</evidence>
<dbReference type="GO" id="GO:0004497">
    <property type="term" value="F:monooxygenase activity"/>
    <property type="evidence" value="ECO:0007669"/>
    <property type="project" value="UniProtKB-KW"/>
</dbReference>
<protein>
    <submittedName>
        <fullName evidence="5">Cytochrome P450</fullName>
    </submittedName>
</protein>
<reference evidence="6" key="1">
    <citation type="journal article" date="2008" name="Nat. Genet.">
        <title>The Pristionchus pacificus genome provides a unique perspective on nematode lifestyle and parasitism.</title>
        <authorList>
            <person name="Dieterich C."/>
            <person name="Clifton S.W."/>
            <person name="Schuster L.N."/>
            <person name="Chinwalla A."/>
            <person name="Delehaunty K."/>
            <person name="Dinkelacker I."/>
            <person name="Fulton L."/>
            <person name="Fulton R."/>
            <person name="Godfrey J."/>
            <person name="Minx P."/>
            <person name="Mitreva M."/>
            <person name="Roeseler W."/>
            <person name="Tian H."/>
            <person name="Witte H."/>
            <person name="Yang S.P."/>
            <person name="Wilson R.K."/>
            <person name="Sommer R.J."/>
        </authorList>
    </citation>
    <scope>NUCLEOTIDE SEQUENCE [LARGE SCALE GENOMIC DNA]</scope>
    <source>
        <strain evidence="6">PS312</strain>
    </source>
</reference>
<feature type="binding site" description="axial binding residue" evidence="3">
    <location>
        <position position="416"/>
    </location>
    <ligand>
        <name>heme</name>
        <dbReference type="ChEBI" id="CHEBI:30413"/>
    </ligand>
    <ligandPart>
        <name>Fe</name>
        <dbReference type="ChEBI" id="CHEBI:18248"/>
    </ligandPart>
</feature>
<accession>A0A8R1YGC4</accession>
<evidence type="ECO:0000313" key="5">
    <source>
        <dbReference type="EnsemblMetazoa" id="PPA20893.1"/>
    </source>
</evidence>
<dbReference type="GO" id="GO:0016705">
    <property type="term" value="F:oxidoreductase activity, acting on paired donors, with incorporation or reduction of molecular oxygen"/>
    <property type="evidence" value="ECO:0007669"/>
    <property type="project" value="InterPro"/>
</dbReference>
<keyword evidence="3 4" id="KW-0349">Heme</keyword>
<dbReference type="InterPro" id="IPR002401">
    <property type="entry name" value="Cyt_P450_E_grp-I"/>
</dbReference>
<keyword evidence="3 4" id="KW-0479">Metal-binding</keyword>
<dbReference type="Proteomes" id="UP000005239">
    <property type="component" value="Unassembled WGS sequence"/>
</dbReference>
<evidence type="ECO:0000256" key="1">
    <source>
        <dbReference type="ARBA" id="ARBA00010617"/>
    </source>
</evidence>
<keyword evidence="3 4" id="KW-0408">Iron</keyword>